<reference evidence="1 2" key="1">
    <citation type="journal article" date="2015" name="Nature">
        <title>rRNA introns, odd ribosomes, and small enigmatic genomes across a large radiation of phyla.</title>
        <authorList>
            <person name="Brown C.T."/>
            <person name="Hug L.A."/>
            <person name="Thomas B.C."/>
            <person name="Sharon I."/>
            <person name="Castelle C.J."/>
            <person name="Singh A."/>
            <person name="Wilkins M.J."/>
            <person name="Williams K.H."/>
            <person name="Banfield J.F."/>
        </authorList>
    </citation>
    <scope>NUCLEOTIDE SEQUENCE [LARGE SCALE GENOMIC DNA]</scope>
</reference>
<dbReference type="EMBL" id="LCMI01000013">
    <property type="protein sequence ID" value="KKU32363.1"/>
    <property type="molecule type" value="Genomic_DNA"/>
</dbReference>
<dbReference type="AlphaFoldDB" id="A0A0G1RQX7"/>
<dbReference type="Proteomes" id="UP000034794">
    <property type="component" value="Unassembled WGS sequence"/>
</dbReference>
<proteinExistence type="predicted"/>
<evidence type="ECO:0000313" key="1">
    <source>
        <dbReference type="EMBL" id="KKU32363.1"/>
    </source>
</evidence>
<comment type="caution">
    <text evidence="1">The sequence shown here is derived from an EMBL/GenBank/DDBJ whole genome shotgun (WGS) entry which is preliminary data.</text>
</comment>
<gene>
    <name evidence="1" type="ORF">UX47_C0013G0022</name>
</gene>
<organism evidence="1 2">
    <name type="scientific">Candidatus Collierbacteria bacterium GW2011_GWA2_46_26</name>
    <dbReference type="NCBI Taxonomy" id="1618381"/>
    <lineage>
        <taxon>Bacteria</taxon>
        <taxon>Candidatus Collieribacteriota</taxon>
    </lineage>
</organism>
<protein>
    <submittedName>
        <fullName evidence="1">Uncharacterized protein</fullName>
    </submittedName>
</protein>
<evidence type="ECO:0000313" key="2">
    <source>
        <dbReference type="Proteomes" id="UP000034794"/>
    </source>
</evidence>
<accession>A0A0G1RQX7</accession>
<sequence length="255" mass="28982">MWDMEESQKSKEQIAAESFAKDNRTIFADESHVLVGDIGAAQEMAPFEGIRQDKNATDMQKEVAQKGLDEITTKLQTEAYLHGLTEDQKWYEGLIKKIVFDEKGEERNPNAFIRKTDRDGREYWVLHPVPSYAQKEEPYPGMTLVLSLDGIIVFSNDKFAIDGNETLEDIPGWVDWEAFGDKMSKKTDEDRWGVDYIPVWKNGGSAQVRVDMIKLRPSSANLEVVMKAVKFSESRGLAKIKPPRPDPDELLKGLI</sequence>
<name>A0A0G1RQX7_9BACT</name>